<dbReference type="PANTHER" id="PTHR11119">
    <property type="entry name" value="XANTHINE-URACIL / VITAMIN C PERMEASE FAMILY MEMBER"/>
    <property type="match status" value="1"/>
</dbReference>
<evidence type="ECO:0008006" key="10">
    <source>
        <dbReference type="Google" id="ProtNLM"/>
    </source>
</evidence>
<organism evidence="8 9">
    <name type="scientific">Pleurodeles waltl</name>
    <name type="common">Iberian ribbed newt</name>
    <dbReference type="NCBI Taxonomy" id="8319"/>
    <lineage>
        <taxon>Eukaryota</taxon>
        <taxon>Metazoa</taxon>
        <taxon>Chordata</taxon>
        <taxon>Craniata</taxon>
        <taxon>Vertebrata</taxon>
        <taxon>Euteleostomi</taxon>
        <taxon>Amphibia</taxon>
        <taxon>Batrachia</taxon>
        <taxon>Caudata</taxon>
        <taxon>Salamandroidea</taxon>
        <taxon>Salamandridae</taxon>
        <taxon>Pleurodelinae</taxon>
        <taxon>Pleurodeles</taxon>
    </lineage>
</organism>
<protein>
    <recommendedName>
        <fullName evidence="10">Solute carrier family 23 member 1</fullName>
    </recommendedName>
</protein>
<feature type="region of interest" description="Disordered" evidence="6">
    <location>
        <begin position="354"/>
        <end position="378"/>
    </location>
</feature>
<proteinExistence type="inferred from homology"/>
<evidence type="ECO:0000256" key="6">
    <source>
        <dbReference type="SAM" id="MobiDB-lite"/>
    </source>
</evidence>
<feature type="transmembrane region" description="Helical" evidence="7">
    <location>
        <begin position="276"/>
        <end position="293"/>
    </location>
</feature>
<comment type="caution">
    <text evidence="8">The sequence shown here is derived from an EMBL/GenBank/DDBJ whole genome shotgun (WGS) entry which is preliminary data.</text>
</comment>
<accession>A0AAV7SQV4</accession>
<reference evidence="8" key="1">
    <citation type="journal article" date="2022" name="bioRxiv">
        <title>Sequencing and chromosome-scale assembly of the giantPleurodeles waltlgenome.</title>
        <authorList>
            <person name="Brown T."/>
            <person name="Elewa A."/>
            <person name="Iarovenko S."/>
            <person name="Subramanian E."/>
            <person name="Araus A.J."/>
            <person name="Petzold A."/>
            <person name="Susuki M."/>
            <person name="Suzuki K.-i.T."/>
            <person name="Hayashi T."/>
            <person name="Toyoda A."/>
            <person name="Oliveira C."/>
            <person name="Osipova E."/>
            <person name="Leigh N.D."/>
            <person name="Simon A."/>
            <person name="Yun M.H."/>
        </authorList>
    </citation>
    <scope>NUCLEOTIDE SEQUENCE</scope>
    <source>
        <strain evidence="8">20211129_DDA</strain>
        <tissue evidence="8">Liver</tissue>
    </source>
</reference>
<sequence>MATPERSHKEGETRPKPTGSHDAGSWAHLPRVSANHQMLLGICSSWLVCYILTVTNALPSDPKSYGYLARTDVKKKAVSEAPWFRFPYPGQWGRPTFNVGGIFGMLAGVIAATVDSIGDYHSCARLAGAPPPPRQAVNRGIAVEGIGLLFTGIWGSGNGTASLGANIGALGITKVGSRMVILTAGIILILVGIFSKVGAVFATIPTPIIGGLFMVMFGVLTAVGISNLQFADMNSSRNIFIVGFAIFSGLTIPNWVNQNARVMETGISQLDQVIQALLSSGMLVGGFFGFVLDNTIPGTPKERGIVAWKQELGGDSDDVEDPAEVYKLPFGIGTMCCTWSWTRYLPFWPQPKRRDLSSRNPQDGCITNITDREMETTE</sequence>
<dbReference type="AlphaFoldDB" id="A0AAV7SQV4"/>
<feature type="compositionally biased region" description="Polar residues" evidence="6">
    <location>
        <begin position="358"/>
        <end position="369"/>
    </location>
</feature>
<dbReference type="GO" id="GO:0022857">
    <property type="term" value="F:transmembrane transporter activity"/>
    <property type="evidence" value="ECO:0007669"/>
    <property type="project" value="InterPro"/>
</dbReference>
<gene>
    <name evidence="8" type="ORF">NDU88_006861</name>
</gene>
<feature type="region of interest" description="Disordered" evidence="6">
    <location>
        <begin position="1"/>
        <end position="25"/>
    </location>
</feature>
<evidence type="ECO:0000256" key="2">
    <source>
        <dbReference type="ARBA" id="ARBA00008821"/>
    </source>
</evidence>
<dbReference type="NCBIfam" id="NF037981">
    <property type="entry name" value="NCS2_1"/>
    <property type="match status" value="1"/>
</dbReference>
<dbReference type="InterPro" id="IPR006043">
    <property type="entry name" value="NCS2"/>
</dbReference>
<dbReference type="EMBL" id="JANPWB010000008">
    <property type="protein sequence ID" value="KAJ1166458.1"/>
    <property type="molecule type" value="Genomic_DNA"/>
</dbReference>
<feature type="compositionally biased region" description="Basic and acidic residues" evidence="6">
    <location>
        <begin position="1"/>
        <end position="15"/>
    </location>
</feature>
<comment type="subcellular location">
    <subcellularLocation>
        <location evidence="1">Membrane</location>
        <topology evidence="1">Multi-pass membrane protein</topology>
    </subcellularLocation>
</comment>
<dbReference type="Proteomes" id="UP001066276">
    <property type="component" value="Chromosome 4_2"/>
</dbReference>
<comment type="similarity">
    <text evidence="2">Belongs to the nucleobase:cation symporter-2 (NCS2) (TC 2.A.40) family.</text>
</comment>
<evidence type="ECO:0000313" key="8">
    <source>
        <dbReference type="EMBL" id="KAJ1166458.1"/>
    </source>
</evidence>
<feature type="transmembrane region" description="Helical" evidence="7">
    <location>
        <begin position="38"/>
        <end position="58"/>
    </location>
</feature>
<feature type="transmembrane region" description="Helical" evidence="7">
    <location>
        <begin position="238"/>
        <end position="256"/>
    </location>
</feature>
<evidence type="ECO:0000256" key="4">
    <source>
        <dbReference type="ARBA" id="ARBA00022989"/>
    </source>
</evidence>
<evidence type="ECO:0000256" key="1">
    <source>
        <dbReference type="ARBA" id="ARBA00004141"/>
    </source>
</evidence>
<keyword evidence="4 7" id="KW-1133">Transmembrane helix</keyword>
<keyword evidence="3 7" id="KW-0812">Transmembrane</keyword>
<feature type="transmembrane region" description="Helical" evidence="7">
    <location>
        <begin position="180"/>
        <end position="202"/>
    </location>
</feature>
<evidence type="ECO:0000313" key="9">
    <source>
        <dbReference type="Proteomes" id="UP001066276"/>
    </source>
</evidence>
<evidence type="ECO:0000256" key="5">
    <source>
        <dbReference type="ARBA" id="ARBA00023136"/>
    </source>
</evidence>
<evidence type="ECO:0000256" key="7">
    <source>
        <dbReference type="SAM" id="Phobius"/>
    </source>
</evidence>
<name>A0AAV7SQV4_PLEWA</name>
<keyword evidence="5 7" id="KW-0472">Membrane</keyword>
<feature type="transmembrane region" description="Helical" evidence="7">
    <location>
        <begin position="208"/>
        <end position="226"/>
    </location>
</feature>
<dbReference type="GO" id="GO:0016020">
    <property type="term" value="C:membrane"/>
    <property type="evidence" value="ECO:0007669"/>
    <property type="project" value="UniProtKB-SubCell"/>
</dbReference>
<evidence type="ECO:0000256" key="3">
    <source>
        <dbReference type="ARBA" id="ARBA00022692"/>
    </source>
</evidence>
<keyword evidence="9" id="KW-1185">Reference proteome</keyword>
<dbReference type="Pfam" id="PF00860">
    <property type="entry name" value="Xan_ur_permease"/>
    <property type="match status" value="1"/>
</dbReference>